<reference evidence="1" key="1">
    <citation type="submission" date="2020-05" db="EMBL/GenBank/DDBJ databases">
        <title>Large-scale comparative analyses of tick genomes elucidate their genetic diversity and vector capacities.</title>
        <authorList>
            <person name="Jia N."/>
            <person name="Wang J."/>
            <person name="Shi W."/>
            <person name="Du L."/>
            <person name="Sun Y."/>
            <person name="Zhan W."/>
            <person name="Jiang J."/>
            <person name="Wang Q."/>
            <person name="Zhang B."/>
            <person name="Ji P."/>
            <person name="Sakyi L.B."/>
            <person name="Cui X."/>
            <person name="Yuan T."/>
            <person name="Jiang B."/>
            <person name="Yang W."/>
            <person name="Lam T.T.-Y."/>
            <person name="Chang Q."/>
            <person name="Ding S."/>
            <person name="Wang X."/>
            <person name="Zhu J."/>
            <person name="Ruan X."/>
            <person name="Zhao L."/>
            <person name="Wei J."/>
            <person name="Que T."/>
            <person name="Du C."/>
            <person name="Cheng J."/>
            <person name="Dai P."/>
            <person name="Han X."/>
            <person name="Huang E."/>
            <person name="Gao Y."/>
            <person name="Liu J."/>
            <person name="Shao H."/>
            <person name="Ye R."/>
            <person name="Li L."/>
            <person name="Wei W."/>
            <person name="Wang X."/>
            <person name="Wang C."/>
            <person name="Yang T."/>
            <person name="Huo Q."/>
            <person name="Li W."/>
            <person name="Guo W."/>
            <person name="Chen H."/>
            <person name="Zhou L."/>
            <person name="Ni X."/>
            <person name="Tian J."/>
            <person name="Zhou Y."/>
            <person name="Sheng Y."/>
            <person name="Liu T."/>
            <person name="Pan Y."/>
            <person name="Xia L."/>
            <person name="Li J."/>
            <person name="Zhao F."/>
            <person name="Cao W."/>
        </authorList>
    </citation>
    <scope>NUCLEOTIDE SEQUENCE</scope>
    <source>
        <strain evidence="1">Hyas-2018</strain>
    </source>
</reference>
<dbReference type="Proteomes" id="UP000821845">
    <property type="component" value="Chromosome 2"/>
</dbReference>
<gene>
    <name evidence="1" type="ORF">HPB50_006538</name>
</gene>
<evidence type="ECO:0000313" key="1">
    <source>
        <dbReference type="EMBL" id="KAH6938043.1"/>
    </source>
</evidence>
<organism evidence="1 2">
    <name type="scientific">Hyalomma asiaticum</name>
    <name type="common">Tick</name>
    <dbReference type="NCBI Taxonomy" id="266040"/>
    <lineage>
        <taxon>Eukaryota</taxon>
        <taxon>Metazoa</taxon>
        <taxon>Ecdysozoa</taxon>
        <taxon>Arthropoda</taxon>
        <taxon>Chelicerata</taxon>
        <taxon>Arachnida</taxon>
        <taxon>Acari</taxon>
        <taxon>Parasitiformes</taxon>
        <taxon>Ixodida</taxon>
        <taxon>Ixodoidea</taxon>
        <taxon>Ixodidae</taxon>
        <taxon>Hyalomminae</taxon>
        <taxon>Hyalomma</taxon>
    </lineage>
</organism>
<sequence length="326" mass="34801">MAIPDTRACWPVAASAAVFVFFGMMLIKSESVMYVGFMDMFQVHREEASWPLTVAVIMSQLSGPLYGLLGLWLSDRVLLIVGALLCALPVMACALAQSLGLVVFLYGVLFGVGVACEELVPFTVVARHFIRYRGTAMGLLFAVTGVSGFVSPLIVEALRQAFDFRTALLILGSLELNMLFGCVFVNRVPHNQGDCEAPPEPAIEGRPRASSFHTASLAKYCSKDLVSSLPVPRSPASKRTAEVEPLLRRKESVPGKIARSLHSLASLPFLHVAASRAVCVFVLSSFLLTAVDFGSDNGLDGWKGASLLSHAPGTGVDSPLGCALQA</sequence>
<accession>A0ACB7SW52</accession>
<keyword evidence="2" id="KW-1185">Reference proteome</keyword>
<dbReference type="EMBL" id="CM023482">
    <property type="protein sequence ID" value="KAH6938043.1"/>
    <property type="molecule type" value="Genomic_DNA"/>
</dbReference>
<protein>
    <submittedName>
        <fullName evidence="1">Uncharacterized protein</fullName>
    </submittedName>
</protein>
<comment type="caution">
    <text evidence="1">The sequence shown here is derived from an EMBL/GenBank/DDBJ whole genome shotgun (WGS) entry which is preliminary data.</text>
</comment>
<evidence type="ECO:0000313" key="2">
    <source>
        <dbReference type="Proteomes" id="UP000821845"/>
    </source>
</evidence>
<name>A0ACB7SW52_HYAAI</name>
<proteinExistence type="predicted"/>